<comment type="similarity">
    <text evidence="3">Belongs to the peptidase S26B family.</text>
</comment>
<evidence type="ECO:0000256" key="14">
    <source>
        <dbReference type="SAM" id="MobiDB-lite"/>
    </source>
</evidence>
<feature type="compositionally biased region" description="Basic and acidic residues" evidence="14">
    <location>
        <begin position="198"/>
        <end position="213"/>
    </location>
</feature>
<dbReference type="MEROPS" id="S26.010"/>
<dbReference type="OrthoDB" id="10257561at2759"/>
<evidence type="ECO:0000256" key="6">
    <source>
        <dbReference type="ARBA" id="ARBA00021755"/>
    </source>
</evidence>
<accession>A0A024W1D8</accession>
<evidence type="ECO:0000256" key="9">
    <source>
        <dbReference type="ARBA" id="ARBA00022801"/>
    </source>
</evidence>
<evidence type="ECO:0000256" key="12">
    <source>
        <dbReference type="ARBA" id="ARBA00023136"/>
    </source>
</evidence>
<evidence type="ECO:0000313" key="18">
    <source>
        <dbReference type="Proteomes" id="UP000030708"/>
    </source>
</evidence>
<reference evidence="17 18" key="1">
    <citation type="submission" date="2013-02" db="EMBL/GenBank/DDBJ databases">
        <title>The Genome Annotation of Plasmodium falciparum Tanzania (2000708).</title>
        <authorList>
            <consortium name="The Broad Institute Genome Sequencing Platform"/>
            <consortium name="The Broad Institute Genome Sequencing Center for Infectious Disease"/>
            <person name="Neafsey D."/>
            <person name="Hoffman S."/>
            <person name="Volkman S."/>
            <person name="Rosenthal P."/>
            <person name="Walker B."/>
            <person name="Young S.K."/>
            <person name="Zeng Q."/>
            <person name="Gargeya S."/>
            <person name="Fitzgerald M."/>
            <person name="Haas B."/>
            <person name="Abouelleil A."/>
            <person name="Allen A.W."/>
            <person name="Alvarado L."/>
            <person name="Arachchi H.M."/>
            <person name="Berlin A.M."/>
            <person name="Chapman S.B."/>
            <person name="Gainer-Dewar J."/>
            <person name="Goldberg J."/>
            <person name="Griggs A."/>
            <person name="Gujja S."/>
            <person name="Hansen M."/>
            <person name="Howarth C."/>
            <person name="Imamovic A."/>
            <person name="Ireland A."/>
            <person name="Larimer J."/>
            <person name="McCowan C."/>
            <person name="Murphy C."/>
            <person name="Pearson M."/>
            <person name="Poon T.W."/>
            <person name="Priest M."/>
            <person name="Roberts A."/>
            <person name="Saif S."/>
            <person name="Shea T."/>
            <person name="Sisk P."/>
            <person name="Sykes S."/>
            <person name="Wortman J."/>
            <person name="Nusbaum C."/>
            <person name="Birren B."/>
        </authorList>
    </citation>
    <scope>NUCLEOTIDE SEQUENCE [LARGE SCALE GENOMIC DNA]</scope>
    <source>
        <strain evidence="18">Tanzania (2000708)</strain>
    </source>
</reference>
<feature type="domain" description="Peptidase S24/S26A/S26B/S26C" evidence="16">
    <location>
        <begin position="56"/>
        <end position="128"/>
    </location>
</feature>
<evidence type="ECO:0000256" key="4">
    <source>
        <dbReference type="ARBA" id="ARBA00013208"/>
    </source>
</evidence>
<dbReference type="InterPro" id="IPR019533">
    <property type="entry name" value="Peptidase_S26"/>
</dbReference>
<sequence length="378" mass="44215">MDFIKEQYNSLVLDLRKTFRNKRDGLSHILNVICLLLNALMIWKLLVVFTGCESPVVVVLSGSMEPGYYRGDTLALYHPPKIHAGDVVVYQINGRDIPIVHRILSLHTSKDNKFHLLSKGDNNNIDDRGLYDPHQYWLENEHVLGLSVGYTPYIGILTIWINEYPVVKWAINEDDSVEENPGNLPSYEDDFLFNTTGKDHEEEVKGKEKKRGDNNNNNNKNYDNNYDYKYDDIYDIITNSIKESEMKNEMKISDININNDNTSTLVINYRKKKRTKLNDSSYYSLKLPKFIDVCLDIKKKKNNNINDAKVNEDDINKNNHIYLTGKEEKNNFNKYFFDEDDHITLLNKKKNGSIVQWIFDNHLYEQMKNVVYMITIFT</sequence>
<evidence type="ECO:0000259" key="16">
    <source>
        <dbReference type="Pfam" id="PF00717"/>
    </source>
</evidence>
<dbReference type="InterPro" id="IPR036286">
    <property type="entry name" value="LexA/Signal_pep-like_sf"/>
</dbReference>
<comment type="subcellular location">
    <subcellularLocation>
        <location evidence="2">Endoplasmic reticulum membrane</location>
        <topology evidence="2">Single-pass type II membrane protein</topology>
    </subcellularLocation>
</comment>
<keyword evidence="10" id="KW-0256">Endoplasmic reticulum</keyword>
<dbReference type="PANTHER" id="PTHR10806:SF6">
    <property type="entry name" value="SIGNAL PEPTIDASE COMPLEX CATALYTIC SUBUNIT SEC11"/>
    <property type="match status" value="1"/>
</dbReference>
<feature type="region of interest" description="Disordered" evidence="14">
    <location>
        <begin position="198"/>
        <end position="224"/>
    </location>
</feature>
<dbReference type="InterPro" id="IPR015927">
    <property type="entry name" value="Peptidase_S24_S26A/B/C"/>
</dbReference>
<dbReference type="AlphaFoldDB" id="A0A024W1D8"/>
<feature type="transmembrane region" description="Helical" evidence="15">
    <location>
        <begin position="26"/>
        <end position="46"/>
    </location>
</feature>
<keyword evidence="7" id="KW-0645">Protease</keyword>
<gene>
    <name evidence="17" type="ORF">PFTANZ_04523</name>
</gene>
<dbReference type="PANTHER" id="PTHR10806">
    <property type="entry name" value="SIGNAL PEPTIDASE COMPLEX CATALYTIC SUBUNIT SEC11"/>
    <property type="match status" value="1"/>
</dbReference>
<evidence type="ECO:0000256" key="7">
    <source>
        <dbReference type="ARBA" id="ARBA00022670"/>
    </source>
</evidence>
<dbReference type="InterPro" id="IPR001733">
    <property type="entry name" value="Peptidase_S26B"/>
</dbReference>
<dbReference type="GO" id="GO:0005787">
    <property type="term" value="C:signal peptidase complex"/>
    <property type="evidence" value="ECO:0007669"/>
    <property type="project" value="TreeGrafter"/>
</dbReference>
<dbReference type="GO" id="GO:0009003">
    <property type="term" value="F:signal peptidase activity"/>
    <property type="evidence" value="ECO:0007669"/>
    <property type="project" value="UniProtKB-EC"/>
</dbReference>
<name>A0A024W1D8_PLAFA</name>
<evidence type="ECO:0000256" key="13">
    <source>
        <dbReference type="ARBA" id="ARBA00045533"/>
    </source>
</evidence>
<comment type="catalytic activity">
    <reaction evidence="1">
        <text>Cleavage of hydrophobic, N-terminal signal or leader sequences from secreted and periplasmic proteins.</text>
        <dbReference type="EC" id="3.4.21.89"/>
    </reaction>
</comment>
<keyword evidence="8 15" id="KW-0812">Transmembrane</keyword>
<dbReference type="GO" id="GO:0006465">
    <property type="term" value="P:signal peptide processing"/>
    <property type="evidence" value="ECO:0007669"/>
    <property type="project" value="InterPro"/>
</dbReference>
<dbReference type="EC" id="3.4.21.89" evidence="4"/>
<evidence type="ECO:0000256" key="15">
    <source>
        <dbReference type="SAM" id="Phobius"/>
    </source>
</evidence>
<dbReference type="PROSITE" id="PS00761">
    <property type="entry name" value="SPASE_I_3"/>
    <property type="match status" value="1"/>
</dbReference>
<evidence type="ECO:0000256" key="2">
    <source>
        <dbReference type="ARBA" id="ARBA00004648"/>
    </source>
</evidence>
<dbReference type="EMBL" id="KI926508">
    <property type="protein sequence ID" value="ETW34764.1"/>
    <property type="molecule type" value="Genomic_DNA"/>
</dbReference>
<evidence type="ECO:0000256" key="1">
    <source>
        <dbReference type="ARBA" id="ARBA00000677"/>
    </source>
</evidence>
<evidence type="ECO:0000256" key="8">
    <source>
        <dbReference type="ARBA" id="ARBA00022692"/>
    </source>
</evidence>
<dbReference type="NCBIfam" id="TIGR02228">
    <property type="entry name" value="sigpep_I_arch"/>
    <property type="match status" value="1"/>
</dbReference>
<dbReference type="CDD" id="cd06530">
    <property type="entry name" value="S26_SPase_I"/>
    <property type="match status" value="1"/>
</dbReference>
<protein>
    <recommendedName>
        <fullName evidence="5">Signal peptidase complex catalytic subunit SEC11</fullName>
        <ecNumber evidence="4">3.4.21.89</ecNumber>
    </recommendedName>
    <alternativeName>
        <fullName evidence="6">Signal peptidase complex catalytic subunit sec11</fullName>
    </alternativeName>
</protein>
<dbReference type="PRINTS" id="PR00728">
    <property type="entry name" value="SIGNALPTASE"/>
</dbReference>
<keyword evidence="9" id="KW-0378">Hydrolase</keyword>
<dbReference type="eggNOG" id="ENOG502QXWM">
    <property type="taxonomic scope" value="Eukaryota"/>
</dbReference>
<feature type="compositionally biased region" description="Low complexity" evidence="14">
    <location>
        <begin position="214"/>
        <end position="224"/>
    </location>
</feature>
<dbReference type="SUPFAM" id="SSF51306">
    <property type="entry name" value="LexA/Signal peptidase"/>
    <property type="match status" value="1"/>
</dbReference>
<keyword evidence="12 15" id="KW-0472">Membrane</keyword>
<comment type="function">
    <text evidence="13">Catalytic component of the signal peptidase complex (SPC) which catalyzes the cleavage of N-terminal signal sequences from nascent proteins as they are translocated into the lumen of the endoplasmic reticulum. Specifically cleaves N-terminal signal peptides that contain a hydrophobic alpha-helix (h-region) shorter than 18-20 amino acids.</text>
</comment>
<organism evidence="17 18">
    <name type="scientific">Plasmodium falciparum Tanzania</name>
    <name type="common">2000708</name>
    <dbReference type="NCBI Taxonomy" id="1036725"/>
    <lineage>
        <taxon>Eukaryota</taxon>
        <taxon>Sar</taxon>
        <taxon>Alveolata</taxon>
        <taxon>Apicomplexa</taxon>
        <taxon>Aconoidasida</taxon>
        <taxon>Haemosporida</taxon>
        <taxon>Plasmodiidae</taxon>
        <taxon>Plasmodium</taxon>
        <taxon>Plasmodium (Laverania)</taxon>
    </lineage>
</organism>
<evidence type="ECO:0000256" key="10">
    <source>
        <dbReference type="ARBA" id="ARBA00022824"/>
    </source>
</evidence>
<keyword evidence="11 15" id="KW-1133">Transmembrane helix</keyword>
<dbReference type="Pfam" id="PF00717">
    <property type="entry name" value="Peptidase_S24"/>
    <property type="match status" value="1"/>
</dbReference>
<evidence type="ECO:0000256" key="3">
    <source>
        <dbReference type="ARBA" id="ARBA00011035"/>
    </source>
</evidence>
<proteinExistence type="inferred from homology"/>
<reference evidence="17 18" key="2">
    <citation type="submission" date="2013-02" db="EMBL/GenBank/DDBJ databases">
        <title>The Genome Sequence of Plasmodium falciparum Tanzania (2000708).</title>
        <authorList>
            <consortium name="The Broad Institute Genome Sequencing Platform"/>
            <consortium name="The Broad Institute Genome Sequencing Center for Infectious Disease"/>
            <person name="Neafsey D."/>
            <person name="Cheeseman I."/>
            <person name="Volkman S."/>
            <person name="Adams J."/>
            <person name="Walker B."/>
            <person name="Young S.K."/>
            <person name="Zeng Q."/>
            <person name="Gargeya S."/>
            <person name="Fitzgerald M."/>
            <person name="Haas B."/>
            <person name="Abouelleil A."/>
            <person name="Alvarado L."/>
            <person name="Arachchi H.M."/>
            <person name="Berlin A.M."/>
            <person name="Chapman S.B."/>
            <person name="Dewar J."/>
            <person name="Goldberg J."/>
            <person name="Griggs A."/>
            <person name="Gujja S."/>
            <person name="Hansen M."/>
            <person name="Howarth C."/>
            <person name="Imamovic A."/>
            <person name="Larimer J."/>
            <person name="McCowan C."/>
            <person name="Murphy C."/>
            <person name="Neiman D."/>
            <person name="Pearson M."/>
            <person name="Priest M."/>
            <person name="Roberts A."/>
            <person name="Saif S."/>
            <person name="Shea T."/>
            <person name="Sisk P."/>
            <person name="Sykes S."/>
            <person name="Wortman J."/>
            <person name="Nusbaum C."/>
            <person name="Birren B."/>
        </authorList>
    </citation>
    <scope>NUCLEOTIDE SEQUENCE [LARGE SCALE GENOMIC DNA]</scope>
    <source>
        <strain evidence="18">Tanzania (2000708)</strain>
    </source>
</reference>
<evidence type="ECO:0000256" key="11">
    <source>
        <dbReference type="ARBA" id="ARBA00022989"/>
    </source>
</evidence>
<dbReference type="GO" id="GO:0004252">
    <property type="term" value="F:serine-type endopeptidase activity"/>
    <property type="evidence" value="ECO:0007669"/>
    <property type="project" value="InterPro"/>
</dbReference>
<dbReference type="InterPro" id="IPR019758">
    <property type="entry name" value="Pept_S26A_signal_pept_1_CS"/>
</dbReference>
<dbReference type="Proteomes" id="UP000030708">
    <property type="component" value="Unassembled WGS sequence"/>
</dbReference>
<evidence type="ECO:0000313" key="17">
    <source>
        <dbReference type="EMBL" id="ETW34764.1"/>
    </source>
</evidence>
<evidence type="ECO:0000256" key="5">
    <source>
        <dbReference type="ARBA" id="ARBA00019685"/>
    </source>
</evidence>